<protein>
    <submittedName>
        <fullName evidence="3">Uncharacterized protein</fullName>
    </submittedName>
</protein>
<keyword evidence="2" id="KW-1133">Transmembrane helix</keyword>
<gene>
    <name evidence="3" type="ORF">Dda_6889</name>
</gene>
<evidence type="ECO:0000313" key="3">
    <source>
        <dbReference type="EMBL" id="KAJ6258835.1"/>
    </source>
</evidence>
<feature type="region of interest" description="Disordered" evidence="1">
    <location>
        <begin position="395"/>
        <end position="422"/>
    </location>
</feature>
<accession>A0AAD6NHU3</accession>
<keyword evidence="2" id="KW-0812">Transmembrane</keyword>
<organism evidence="3 4">
    <name type="scientific">Drechslerella dactyloides</name>
    <name type="common">Nematode-trapping fungus</name>
    <name type="synonym">Arthrobotrys dactyloides</name>
    <dbReference type="NCBI Taxonomy" id="74499"/>
    <lineage>
        <taxon>Eukaryota</taxon>
        <taxon>Fungi</taxon>
        <taxon>Dikarya</taxon>
        <taxon>Ascomycota</taxon>
        <taxon>Pezizomycotina</taxon>
        <taxon>Orbiliomycetes</taxon>
        <taxon>Orbiliales</taxon>
        <taxon>Orbiliaceae</taxon>
        <taxon>Drechslerella</taxon>
    </lineage>
</organism>
<reference evidence="3" key="1">
    <citation type="submission" date="2023-01" db="EMBL/GenBank/DDBJ databases">
        <title>The chitinases involved in constricting ring structure development in the nematode-trapping fungus Drechslerella dactyloides.</title>
        <authorList>
            <person name="Wang R."/>
            <person name="Zhang L."/>
            <person name="Tang P."/>
            <person name="Li S."/>
            <person name="Liang L."/>
        </authorList>
    </citation>
    <scope>NUCLEOTIDE SEQUENCE</scope>
    <source>
        <strain evidence="3">YMF1.00031</strain>
    </source>
</reference>
<evidence type="ECO:0000313" key="4">
    <source>
        <dbReference type="Proteomes" id="UP001221413"/>
    </source>
</evidence>
<comment type="caution">
    <text evidence="3">The sequence shown here is derived from an EMBL/GenBank/DDBJ whole genome shotgun (WGS) entry which is preliminary data.</text>
</comment>
<feature type="region of interest" description="Disordered" evidence="1">
    <location>
        <begin position="566"/>
        <end position="610"/>
    </location>
</feature>
<name>A0AAD6NHU3_DREDA</name>
<feature type="transmembrane region" description="Helical" evidence="2">
    <location>
        <begin position="12"/>
        <end position="30"/>
    </location>
</feature>
<dbReference type="Proteomes" id="UP001221413">
    <property type="component" value="Unassembled WGS sequence"/>
</dbReference>
<dbReference type="AlphaFoldDB" id="A0AAD6NHU3"/>
<dbReference type="EMBL" id="JAQGDS010000008">
    <property type="protein sequence ID" value="KAJ6258835.1"/>
    <property type="molecule type" value="Genomic_DNA"/>
</dbReference>
<evidence type="ECO:0000256" key="1">
    <source>
        <dbReference type="SAM" id="MobiDB-lite"/>
    </source>
</evidence>
<evidence type="ECO:0000256" key="2">
    <source>
        <dbReference type="SAM" id="Phobius"/>
    </source>
</evidence>
<keyword evidence="4" id="KW-1185">Reference proteome</keyword>
<sequence>MNPKKSIHHGIIFLYAAWPILVSSWLMQLATNLPIVPLKIGTSLLPQYHTLYQGTNNDPPLSIYTCVNINYDLVPLGTVLTHFTLARDPPKSDPAQSTDESLRDTVRGVAFYDGIDCETSKIRMIYRLKEKYDPEFPSLLLADGPIIPPWQYGSWRPVFLSGQQVYSNALASINPGEYLRFMRHEVVEQVIESLQERFADEEVPTELIIQQEGEGKILSPNEDEPRMAIESGETNEVNLFSSPNIRSLLGNKTTGGAAAFNFEDTNASSGFELNGMKIEYPDPQQTEFTNPNDFFRIMSPQPQNLANTRIIETGPYIDIIDDDLTPDPSSRIKNVSPENTNGPTFSLNIALDNAANPEAIESVQDGLASGLSGKMAEENTEIDRTDLQTVVEGEEVPPTNIPTGNAGGESLSGEQRGGPNEGKILEMLPPGLFPNRQQGQGRGPPISQWENPAMLNNRLTYLSDVMRLDRPYLTSLDGILKNSNNKLEGTLERFTNDQNSENTDVYLREMERLVRQRTEYILMNEKLYLDRLTDLGKGLKRKDDMILAGTRDPNEQDAIGPVLTSQIEYPEGQSRDRLQESLPSGADDRQVANSVLDQRPASNEERQNDS</sequence>
<proteinExistence type="predicted"/>
<keyword evidence="2" id="KW-0472">Membrane</keyword>